<dbReference type="EMBL" id="JAOQNS010000011">
    <property type="protein sequence ID" value="MCW2309183.1"/>
    <property type="molecule type" value="Genomic_DNA"/>
</dbReference>
<dbReference type="RefSeq" id="WP_264602772.1">
    <property type="nucleotide sequence ID" value="NZ_JAOQNS010000011.1"/>
</dbReference>
<dbReference type="PANTHER" id="PTHR30050:SF5">
    <property type="entry name" value="DNAA REGULATORY INACTIVATOR HDA"/>
    <property type="match status" value="1"/>
</dbReference>
<dbReference type="SUPFAM" id="SSF52540">
    <property type="entry name" value="P-loop containing nucleoside triphosphate hydrolases"/>
    <property type="match status" value="1"/>
</dbReference>
<evidence type="ECO:0000259" key="1">
    <source>
        <dbReference type="Pfam" id="PF22688"/>
    </source>
</evidence>
<dbReference type="InterPro" id="IPR027417">
    <property type="entry name" value="P-loop_NTPase"/>
</dbReference>
<sequence length="242" mass="26226">MSVVKRRPDEAAQLPLHLPHEASFARDDFLVADCNRAAFELVERWPDWPSKLVVLAGPTGSGKSHLADIWRERTGGTVVSADALSRTDPLRLVEAGAIAIEDADGATGSAGRCDDTALFHLLNAARAAGAHVLITCRHWPEAWGIQLADLKSRLRAATPVEIGEPDDDLIRRVLVKLFADRQISIDAAVVNYLLVRMERSLATASRLVAELDREALARGRAVTRPIAADVLARLSHGNGTEL</sequence>
<organism evidence="2 3">
    <name type="scientific">Rhodobium gokarnense</name>
    <dbReference type="NCBI Taxonomy" id="364296"/>
    <lineage>
        <taxon>Bacteria</taxon>
        <taxon>Pseudomonadati</taxon>
        <taxon>Pseudomonadota</taxon>
        <taxon>Alphaproteobacteria</taxon>
        <taxon>Hyphomicrobiales</taxon>
        <taxon>Rhodobiaceae</taxon>
        <taxon>Rhodobium</taxon>
    </lineage>
</organism>
<dbReference type="Gene3D" id="3.40.50.300">
    <property type="entry name" value="P-loop containing nucleotide triphosphate hydrolases"/>
    <property type="match status" value="1"/>
</dbReference>
<dbReference type="PANTHER" id="PTHR30050">
    <property type="entry name" value="CHROMOSOMAL REPLICATION INITIATOR PROTEIN DNAA"/>
    <property type="match status" value="1"/>
</dbReference>
<name>A0ABT3HFJ9_9HYPH</name>
<evidence type="ECO:0000313" key="2">
    <source>
        <dbReference type="EMBL" id="MCW2309183.1"/>
    </source>
</evidence>
<comment type="caution">
    <text evidence="2">The sequence shown here is derived from an EMBL/GenBank/DDBJ whole genome shotgun (WGS) entry which is preliminary data.</text>
</comment>
<accession>A0ABT3HFJ9</accession>
<protein>
    <submittedName>
        <fullName evidence="2">Chromosomal replication initiation ATPase DnaA</fullName>
    </submittedName>
</protein>
<dbReference type="Pfam" id="PF22688">
    <property type="entry name" value="Hda_lid"/>
    <property type="match status" value="1"/>
</dbReference>
<reference evidence="3" key="1">
    <citation type="submission" date="2023-07" db="EMBL/GenBank/DDBJ databases">
        <title>Genome sequencing of Purple Non-Sulfur Bacteria from various extreme environments.</title>
        <authorList>
            <person name="Mayer M."/>
        </authorList>
    </citation>
    <scope>NUCLEOTIDE SEQUENCE [LARGE SCALE GENOMIC DNA]</scope>
    <source>
        <strain evidence="3">DSM 17935</strain>
    </source>
</reference>
<dbReference type="Proteomes" id="UP001209755">
    <property type="component" value="Unassembled WGS sequence"/>
</dbReference>
<dbReference type="Gene3D" id="1.10.8.60">
    <property type="match status" value="1"/>
</dbReference>
<evidence type="ECO:0000313" key="3">
    <source>
        <dbReference type="Proteomes" id="UP001209755"/>
    </source>
</evidence>
<proteinExistence type="predicted"/>
<feature type="domain" description="Hda lid" evidence="1">
    <location>
        <begin position="173"/>
        <end position="231"/>
    </location>
</feature>
<gene>
    <name evidence="2" type="ORF">M2319_003534</name>
</gene>
<dbReference type="InterPro" id="IPR055199">
    <property type="entry name" value="Hda_lid"/>
</dbReference>
<keyword evidence="3" id="KW-1185">Reference proteome</keyword>